<sequence length="74" mass="8379">MKSNKVVFMDSLKELLNFYFKEGRTQQDYPQPPSPSHIRRSLAGSEALEPQERDQVVPPLLSGADLTTDVFITI</sequence>
<dbReference type="EMBL" id="JAPTMU010000004">
    <property type="protein sequence ID" value="KAJ4944302.1"/>
    <property type="molecule type" value="Genomic_DNA"/>
</dbReference>
<gene>
    <name evidence="2" type="ORF">JOQ06_012846</name>
</gene>
<organism evidence="2 3">
    <name type="scientific">Pogonophryne albipinna</name>
    <dbReference type="NCBI Taxonomy" id="1090488"/>
    <lineage>
        <taxon>Eukaryota</taxon>
        <taxon>Metazoa</taxon>
        <taxon>Chordata</taxon>
        <taxon>Craniata</taxon>
        <taxon>Vertebrata</taxon>
        <taxon>Euteleostomi</taxon>
        <taxon>Actinopterygii</taxon>
        <taxon>Neopterygii</taxon>
        <taxon>Teleostei</taxon>
        <taxon>Neoteleostei</taxon>
        <taxon>Acanthomorphata</taxon>
        <taxon>Eupercaria</taxon>
        <taxon>Perciformes</taxon>
        <taxon>Notothenioidei</taxon>
        <taxon>Pogonophryne</taxon>
    </lineage>
</organism>
<dbReference type="Proteomes" id="UP001219934">
    <property type="component" value="Unassembled WGS sequence"/>
</dbReference>
<dbReference type="AlphaFoldDB" id="A0AAD6FQK0"/>
<keyword evidence="3" id="KW-1185">Reference proteome</keyword>
<accession>A0AAD6FQK0</accession>
<evidence type="ECO:0000313" key="3">
    <source>
        <dbReference type="Proteomes" id="UP001219934"/>
    </source>
</evidence>
<protein>
    <submittedName>
        <fullName evidence="2">Uncharacterized protein</fullName>
    </submittedName>
</protein>
<comment type="caution">
    <text evidence="2">The sequence shown here is derived from an EMBL/GenBank/DDBJ whole genome shotgun (WGS) entry which is preliminary data.</text>
</comment>
<name>A0AAD6FQK0_9TELE</name>
<feature type="region of interest" description="Disordered" evidence="1">
    <location>
        <begin position="25"/>
        <end position="59"/>
    </location>
</feature>
<proteinExistence type="predicted"/>
<evidence type="ECO:0000256" key="1">
    <source>
        <dbReference type="SAM" id="MobiDB-lite"/>
    </source>
</evidence>
<evidence type="ECO:0000313" key="2">
    <source>
        <dbReference type="EMBL" id="KAJ4944302.1"/>
    </source>
</evidence>
<reference evidence="2" key="1">
    <citation type="submission" date="2022-11" db="EMBL/GenBank/DDBJ databases">
        <title>Chromosome-level genome of Pogonophryne albipinna.</title>
        <authorList>
            <person name="Jo E."/>
        </authorList>
    </citation>
    <scope>NUCLEOTIDE SEQUENCE</scope>
    <source>
        <strain evidence="2">SGF0006</strain>
        <tissue evidence="2">Muscle</tissue>
    </source>
</reference>